<comment type="caution">
    <text evidence="3">The sequence shown here is derived from an EMBL/GenBank/DDBJ whole genome shotgun (WGS) entry which is preliminary data.</text>
</comment>
<dbReference type="Proteomes" id="UP001525379">
    <property type="component" value="Unassembled WGS sequence"/>
</dbReference>
<protein>
    <recommendedName>
        <fullName evidence="5">LPXTG cell wall anchor domain-containing protein</fullName>
    </recommendedName>
</protein>
<gene>
    <name evidence="3" type="ORF">M3D15_07505</name>
</gene>
<keyword evidence="1" id="KW-0472">Membrane</keyword>
<keyword evidence="1" id="KW-0812">Transmembrane</keyword>
<feature type="transmembrane region" description="Helical" evidence="1">
    <location>
        <begin position="62"/>
        <end position="80"/>
    </location>
</feature>
<evidence type="ECO:0000313" key="3">
    <source>
        <dbReference type="EMBL" id="MCT2043175.1"/>
    </source>
</evidence>
<keyword evidence="2" id="KW-0732">Signal</keyword>
<sequence>MSNVRPRFASRLAALVAGGALAVALSPLAVTPVQAAELDAAGSDAEHEVSASVAGAKAPSEGILAAGFAILTVAGTTLVAQRSRAQ</sequence>
<feature type="signal peptide" evidence="2">
    <location>
        <begin position="1"/>
        <end position="35"/>
    </location>
</feature>
<evidence type="ECO:0000313" key="4">
    <source>
        <dbReference type="Proteomes" id="UP001525379"/>
    </source>
</evidence>
<reference evidence="3 4" key="1">
    <citation type="submission" date="2022-04" db="EMBL/GenBank/DDBJ databases">
        <title>Human microbiome associated bacterial genomes.</title>
        <authorList>
            <person name="Sandstrom S."/>
            <person name="Salamzade R."/>
            <person name="Kalan L.R."/>
        </authorList>
    </citation>
    <scope>NUCLEOTIDE SEQUENCE [LARGE SCALE GENOMIC DNA]</scope>
    <source>
        <strain evidence="4">p3-SID1799</strain>
    </source>
</reference>
<proteinExistence type="predicted"/>
<feature type="chain" id="PRO_5046311259" description="LPXTG cell wall anchor domain-containing protein" evidence="2">
    <location>
        <begin position="36"/>
        <end position="86"/>
    </location>
</feature>
<name>A0ABT2HXY4_9MICO</name>
<evidence type="ECO:0000256" key="2">
    <source>
        <dbReference type="SAM" id="SignalP"/>
    </source>
</evidence>
<accession>A0ABT2HXY4</accession>
<organism evidence="3 4">
    <name type="scientific">Pseudoclavibacter albus</name>
    <dbReference type="NCBI Taxonomy" id="272241"/>
    <lineage>
        <taxon>Bacteria</taxon>
        <taxon>Bacillati</taxon>
        <taxon>Actinomycetota</taxon>
        <taxon>Actinomycetes</taxon>
        <taxon>Micrococcales</taxon>
        <taxon>Microbacteriaceae</taxon>
        <taxon>Pseudoclavibacter</taxon>
    </lineage>
</organism>
<keyword evidence="1" id="KW-1133">Transmembrane helix</keyword>
<dbReference type="RefSeq" id="WP_206394445.1">
    <property type="nucleotide sequence ID" value="NZ_JAFDPW010000001.1"/>
</dbReference>
<evidence type="ECO:0008006" key="5">
    <source>
        <dbReference type="Google" id="ProtNLM"/>
    </source>
</evidence>
<keyword evidence="4" id="KW-1185">Reference proteome</keyword>
<evidence type="ECO:0000256" key="1">
    <source>
        <dbReference type="SAM" id="Phobius"/>
    </source>
</evidence>
<dbReference type="EMBL" id="JALXSQ010000028">
    <property type="protein sequence ID" value="MCT2043175.1"/>
    <property type="molecule type" value="Genomic_DNA"/>
</dbReference>